<name>A0AAV4BAD7_9GAST</name>
<keyword evidence="17" id="KW-1185">Reference proteome</keyword>
<feature type="compositionally biased region" description="Basic and acidic residues" evidence="13">
    <location>
        <begin position="340"/>
        <end position="354"/>
    </location>
</feature>
<dbReference type="EMBL" id="BLXT01004630">
    <property type="protein sequence ID" value="GFO15781.1"/>
    <property type="molecule type" value="Genomic_DNA"/>
</dbReference>
<dbReference type="Proteomes" id="UP000735302">
    <property type="component" value="Unassembled WGS sequence"/>
</dbReference>
<dbReference type="GO" id="GO:0001227">
    <property type="term" value="F:DNA-binding transcription repressor activity, RNA polymerase II-specific"/>
    <property type="evidence" value="ECO:0007669"/>
    <property type="project" value="TreeGrafter"/>
</dbReference>
<evidence type="ECO:0000256" key="13">
    <source>
        <dbReference type="SAM" id="MobiDB-lite"/>
    </source>
</evidence>
<accession>A0AAV4BAD7</accession>
<feature type="compositionally biased region" description="Polar residues" evidence="13">
    <location>
        <begin position="116"/>
        <end position="131"/>
    </location>
</feature>
<feature type="region of interest" description="Disordered" evidence="13">
    <location>
        <begin position="317"/>
        <end position="367"/>
    </location>
</feature>
<keyword evidence="7" id="KW-0805">Transcription regulation</keyword>
<dbReference type="AlphaFoldDB" id="A0AAV4BAD7"/>
<evidence type="ECO:0000256" key="9">
    <source>
        <dbReference type="ARBA" id="ARBA00023163"/>
    </source>
</evidence>
<feature type="compositionally biased region" description="Basic and acidic residues" evidence="13">
    <location>
        <begin position="68"/>
        <end position="80"/>
    </location>
</feature>
<dbReference type="PANTHER" id="PTHR46297">
    <property type="entry name" value="ZINC FINGER CCCH-TYPE WITH G PATCH DOMAIN-CONTAINING PROTEIN"/>
    <property type="match status" value="1"/>
</dbReference>
<evidence type="ECO:0000256" key="11">
    <source>
        <dbReference type="PROSITE-ProRule" id="PRU00723"/>
    </source>
</evidence>
<dbReference type="Gene3D" id="2.30.30.1190">
    <property type="match status" value="1"/>
</dbReference>
<feature type="compositionally biased region" description="Polar residues" evidence="13">
    <location>
        <begin position="95"/>
        <end position="109"/>
    </location>
</feature>
<feature type="coiled-coil region" evidence="12">
    <location>
        <begin position="420"/>
        <end position="453"/>
    </location>
</feature>
<dbReference type="PROSITE" id="PS50103">
    <property type="entry name" value="ZF_C3H1"/>
    <property type="match status" value="1"/>
</dbReference>
<dbReference type="Gene3D" id="2.30.30.140">
    <property type="match status" value="1"/>
</dbReference>
<evidence type="ECO:0000256" key="10">
    <source>
        <dbReference type="ARBA" id="ARBA00023242"/>
    </source>
</evidence>
<evidence type="ECO:0000256" key="2">
    <source>
        <dbReference type="ARBA" id="ARBA00022414"/>
    </source>
</evidence>
<dbReference type="SMART" id="SM00333">
    <property type="entry name" value="TUDOR"/>
    <property type="match status" value="1"/>
</dbReference>
<dbReference type="GO" id="GO:0000978">
    <property type="term" value="F:RNA polymerase II cis-regulatory region sequence-specific DNA binding"/>
    <property type="evidence" value="ECO:0007669"/>
    <property type="project" value="TreeGrafter"/>
</dbReference>
<dbReference type="SUPFAM" id="SSF63748">
    <property type="entry name" value="Tudor/PWWP/MBT"/>
    <property type="match status" value="1"/>
</dbReference>
<keyword evidence="3" id="KW-0678">Repressor</keyword>
<dbReference type="Pfam" id="PF01585">
    <property type="entry name" value="G-patch"/>
    <property type="match status" value="1"/>
</dbReference>
<dbReference type="GO" id="GO:0008270">
    <property type="term" value="F:zinc ion binding"/>
    <property type="evidence" value="ECO:0007669"/>
    <property type="project" value="UniProtKB-KW"/>
</dbReference>
<dbReference type="PANTHER" id="PTHR46297:SF1">
    <property type="entry name" value="ZINC FINGER CCCH-TYPE WITH G PATCH DOMAIN-CONTAINING PROTEIN"/>
    <property type="match status" value="1"/>
</dbReference>
<feature type="compositionally biased region" description="Low complexity" evidence="13">
    <location>
        <begin position="151"/>
        <end position="162"/>
    </location>
</feature>
<evidence type="ECO:0000256" key="7">
    <source>
        <dbReference type="ARBA" id="ARBA00023015"/>
    </source>
</evidence>
<feature type="compositionally biased region" description="Acidic residues" evidence="13">
    <location>
        <begin position="325"/>
        <end position="339"/>
    </location>
</feature>
<evidence type="ECO:0000313" key="16">
    <source>
        <dbReference type="EMBL" id="GFO15781.1"/>
    </source>
</evidence>
<gene>
    <name evidence="16" type="ORF">PoB_004228600</name>
</gene>
<evidence type="ECO:0000256" key="12">
    <source>
        <dbReference type="SAM" id="Coils"/>
    </source>
</evidence>
<keyword evidence="4 11" id="KW-0479">Metal-binding</keyword>
<reference evidence="16 17" key="1">
    <citation type="journal article" date="2021" name="Elife">
        <title>Chloroplast acquisition without the gene transfer in kleptoplastic sea slugs, Plakobranchus ocellatus.</title>
        <authorList>
            <person name="Maeda T."/>
            <person name="Takahashi S."/>
            <person name="Yoshida T."/>
            <person name="Shimamura S."/>
            <person name="Takaki Y."/>
            <person name="Nagai Y."/>
            <person name="Toyoda A."/>
            <person name="Suzuki Y."/>
            <person name="Arimoto A."/>
            <person name="Ishii H."/>
            <person name="Satoh N."/>
            <person name="Nishiyama T."/>
            <person name="Hasebe M."/>
            <person name="Maruyama T."/>
            <person name="Minagawa J."/>
            <person name="Obokata J."/>
            <person name="Shigenobu S."/>
        </authorList>
    </citation>
    <scope>NUCLEOTIDE SEQUENCE [LARGE SCALE GENOMIC DNA]</scope>
</reference>
<feature type="compositionally biased region" description="Acidic residues" evidence="13">
    <location>
        <begin position="355"/>
        <end position="364"/>
    </location>
</feature>
<keyword evidence="12" id="KW-0175">Coiled coil</keyword>
<dbReference type="PROSITE" id="PS50174">
    <property type="entry name" value="G_PATCH"/>
    <property type="match status" value="1"/>
</dbReference>
<keyword evidence="5 11" id="KW-0863">Zinc-finger</keyword>
<dbReference type="InterPro" id="IPR000467">
    <property type="entry name" value="G_patch_dom"/>
</dbReference>
<feature type="region of interest" description="Disordered" evidence="13">
    <location>
        <begin position="68"/>
        <end position="176"/>
    </location>
</feature>
<evidence type="ECO:0000256" key="5">
    <source>
        <dbReference type="ARBA" id="ARBA00022771"/>
    </source>
</evidence>
<evidence type="ECO:0000313" key="17">
    <source>
        <dbReference type="Proteomes" id="UP000735302"/>
    </source>
</evidence>
<dbReference type="InterPro" id="IPR000571">
    <property type="entry name" value="Znf_CCCH"/>
</dbReference>
<sequence>MSAADEEMEQEASLGLYKAQLTQVDQAIEMSGETADLVQLRNDMRELIALTEENLLQLKKARLLKSLEESSADMERKTDSVDSESQDNEYAAFQASVSELSSPDTQNSQNPPPHPSTSSKLTYSESQTSLSKCRENNRDNSDRVDLEDSNAADVDSSSSSSAGEEEDDDDDMSESLSHLIGTKCQAPIRNEWGGNHYGNAMIWSVDMPSEHTPSSEFKASVVFLNPTQPSMIPCSYFMDGKCRFSDDTCRRSHGQVVLVSDLRPYVEPDHSQICEGCRCLAKSTDDVWYPATVTDVCDNDQVNVRFDAGGRESTVLVEHIKPISDEDGEAADDSDEETEAHDQSGGRLEKQNKDGDDEDSDSIEDMMPGVGSRLMAKMGYIAGQGLGPSGEGRAEPVPIMLLPQGKSLDKIMELKEMAGNADLFNAMKKLEKRQKAMEKKEAMKEKRREAKSNWGVFGFLNQKLGSQAGGKNGESERLLCQLS</sequence>
<comment type="subcellular location">
    <subcellularLocation>
        <location evidence="1">Nucleus</location>
    </subcellularLocation>
</comment>
<evidence type="ECO:0000256" key="8">
    <source>
        <dbReference type="ARBA" id="ARBA00023125"/>
    </source>
</evidence>
<dbReference type="InterPro" id="IPR002999">
    <property type="entry name" value="Tudor"/>
</dbReference>
<keyword evidence="6 11" id="KW-0862">Zinc</keyword>
<dbReference type="SMART" id="SM00443">
    <property type="entry name" value="G_patch"/>
    <property type="match status" value="1"/>
</dbReference>
<feature type="domain" description="C3H1-type" evidence="14">
    <location>
        <begin position="228"/>
        <end position="256"/>
    </location>
</feature>
<comment type="caution">
    <text evidence="16">The sequence shown here is derived from an EMBL/GenBank/DDBJ whole genome shotgun (WGS) entry which is preliminary data.</text>
</comment>
<feature type="compositionally biased region" description="Basic and acidic residues" evidence="13">
    <location>
        <begin position="132"/>
        <end position="146"/>
    </location>
</feature>
<protein>
    <recommendedName>
        <fullName evidence="2">Zinc finger CCCH-type with G patch domain-containing protein</fullName>
    </recommendedName>
</protein>
<evidence type="ECO:0000256" key="6">
    <source>
        <dbReference type="ARBA" id="ARBA00022833"/>
    </source>
</evidence>
<proteinExistence type="predicted"/>
<dbReference type="GO" id="GO:0005634">
    <property type="term" value="C:nucleus"/>
    <property type="evidence" value="ECO:0007669"/>
    <property type="project" value="UniProtKB-SubCell"/>
</dbReference>
<feature type="compositionally biased region" description="Acidic residues" evidence="13">
    <location>
        <begin position="163"/>
        <end position="173"/>
    </location>
</feature>
<evidence type="ECO:0000256" key="1">
    <source>
        <dbReference type="ARBA" id="ARBA00004123"/>
    </source>
</evidence>
<keyword evidence="8" id="KW-0238">DNA-binding</keyword>
<evidence type="ECO:0000256" key="3">
    <source>
        <dbReference type="ARBA" id="ARBA00022491"/>
    </source>
</evidence>
<organism evidence="16 17">
    <name type="scientific">Plakobranchus ocellatus</name>
    <dbReference type="NCBI Taxonomy" id="259542"/>
    <lineage>
        <taxon>Eukaryota</taxon>
        <taxon>Metazoa</taxon>
        <taxon>Spiralia</taxon>
        <taxon>Lophotrochozoa</taxon>
        <taxon>Mollusca</taxon>
        <taxon>Gastropoda</taxon>
        <taxon>Heterobranchia</taxon>
        <taxon>Euthyneura</taxon>
        <taxon>Panpulmonata</taxon>
        <taxon>Sacoglossa</taxon>
        <taxon>Placobranchoidea</taxon>
        <taxon>Plakobranchidae</taxon>
        <taxon>Plakobranchus</taxon>
    </lineage>
</organism>
<keyword evidence="10" id="KW-0539">Nucleus</keyword>
<dbReference type="CDD" id="cd20384">
    <property type="entry name" value="Tudor_ZGPAT"/>
    <property type="match status" value="1"/>
</dbReference>
<keyword evidence="9" id="KW-0804">Transcription</keyword>
<evidence type="ECO:0000259" key="14">
    <source>
        <dbReference type="PROSITE" id="PS50103"/>
    </source>
</evidence>
<feature type="domain" description="G-patch" evidence="15">
    <location>
        <begin position="367"/>
        <end position="413"/>
    </location>
</feature>
<evidence type="ECO:0000259" key="15">
    <source>
        <dbReference type="PROSITE" id="PS50174"/>
    </source>
</evidence>
<feature type="zinc finger region" description="C3H1-type" evidence="11">
    <location>
        <begin position="228"/>
        <end position="256"/>
    </location>
</feature>
<evidence type="ECO:0000256" key="4">
    <source>
        <dbReference type="ARBA" id="ARBA00022723"/>
    </source>
</evidence>